<dbReference type="EMBL" id="RCBY01000011">
    <property type="protein sequence ID" value="RQH53558.1"/>
    <property type="molecule type" value="Genomic_DNA"/>
</dbReference>
<sequence length="194" mass="22276">MSQIQKTIKKSKLIIGEGKEDEMFFSKLIEYLEINDIQVDSYGGKDNLNNYLKTLHLIPGFSNLRSLGITRDADDSFDYASKSIEYSLIKYKLKEIENLKIEKFILPNNSSEGMLEDLCLESIDTDEISCIESFFQCMEKSTGRKSNKISKAKIYAWLSTQEHPDKRLGAAVQAGYINWDNEAFKELTNFIKNL</sequence>
<evidence type="ECO:0000313" key="2">
    <source>
        <dbReference type="Proteomes" id="UP000269154"/>
    </source>
</evidence>
<dbReference type="InterPro" id="IPR024508">
    <property type="entry name" value="DUF3226"/>
</dbReference>
<dbReference type="Pfam" id="PF11536">
    <property type="entry name" value="DUF3226"/>
    <property type="match status" value="1"/>
</dbReference>
<protein>
    <recommendedName>
        <fullName evidence="3">DUF4435 domain-containing protein</fullName>
    </recommendedName>
</protein>
<reference evidence="1 2" key="1">
    <citation type="journal article" date="2018" name="ACS Chem. Biol.">
        <title>Ketoreductase domain dysfunction expands chemodiversity: malyngamide biosynthesis in the cyanobacterium Okeania hirsuta.</title>
        <authorList>
            <person name="Moss N.A."/>
            <person name="Leao T."/>
            <person name="Rankin M."/>
            <person name="McCullough T.M."/>
            <person name="Qu P."/>
            <person name="Korobeynikov A."/>
            <person name="Smith J.L."/>
            <person name="Gerwick L."/>
            <person name="Gerwick W.H."/>
        </authorList>
    </citation>
    <scope>NUCLEOTIDE SEQUENCE [LARGE SCALE GENOMIC DNA]</scope>
    <source>
        <strain evidence="1 2">PAB10Feb10-1</strain>
    </source>
</reference>
<evidence type="ECO:0000313" key="1">
    <source>
        <dbReference type="EMBL" id="RQH53558.1"/>
    </source>
</evidence>
<dbReference type="Proteomes" id="UP000269154">
    <property type="component" value="Unassembled WGS sequence"/>
</dbReference>
<dbReference type="RefSeq" id="WP_124143199.1">
    <property type="nucleotide sequence ID" value="NZ_CAWOKI010000330.1"/>
</dbReference>
<name>A0A3N6PFU9_9CYAN</name>
<dbReference type="AlphaFoldDB" id="A0A3N6PFU9"/>
<comment type="caution">
    <text evidence="1">The sequence shown here is derived from an EMBL/GenBank/DDBJ whole genome shotgun (WGS) entry which is preliminary data.</text>
</comment>
<keyword evidence="2" id="KW-1185">Reference proteome</keyword>
<accession>A0A3N6PFU9</accession>
<proteinExistence type="predicted"/>
<gene>
    <name evidence="1" type="ORF">D5R40_03495</name>
</gene>
<organism evidence="1 2">
    <name type="scientific">Okeania hirsuta</name>
    <dbReference type="NCBI Taxonomy" id="1458930"/>
    <lineage>
        <taxon>Bacteria</taxon>
        <taxon>Bacillati</taxon>
        <taxon>Cyanobacteriota</taxon>
        <taxon>Cyanophyceae</taxon>
        <taxon>Oscillatoriophycideae</taxon>
        <taxon>Oscillatoriales</taxon>
        <taxon>Microcoleaceae</taxon>
        <taxon>Okeania</taxon>
    </lineage>
</organism>
<evidence type="ECO:0008006" key="3">
    <source>
        <dbReference type="Google" id="ProtNLM"/>
    </source>
</evidence>
<dbReference type="OrthoDB" id="1805494at2"/>